<comment type="caution">
    <text evidence="1">The sequence shown here is derived from an EMBL/GenBank/DDBJ whole genome shotgun (WGS) entry which is preliminary data.</text>
</comment>
<evidence type="ECO:0000313" key="1">
    <source>
        <dbReference type="EMBL" id="RNA32051.1"/>
    </source>
</evidence>
<evidence type="ECO:0008006" key="3">
    <source>
        <dbReference type="Google" id="ProtNLM"/>
    </source>
</evidence>
<gene>
    <name evidence="1" type="ORF">BpHYR1_034821</name>
</gene>
<sequence>MLKVLNGTLQPKTQKDLFLRLLLNGTYFDSFQVLPNVISDHQPTITCLSHLDVEQQILSRKSQDGIKQSDLSSQPDLDHEVASVTHNIKSALTEATIKFKIKNSQKQMKA</sequence>
<proteinExistence type="predicted"/>
<dbReference type="Proteomes" id="UP000276133">
    <property type="component" value="Unassembled WGS sequence"/>
</dbReference>
<protein>
    <recommendedName>
        <fullName evidence="3">RNA-directed DNA polymerase from mobile element jockey-like</fullName>
    </recommendedName>
</protein>
<organism evidence="1 2">
    <name type="scientific">Brachionus plicatilis</name>
    <name type="common">Marine rotifer</name>
    <name type="synonym">Brachionus muelleri</name>
    <dbReference type="NCBI Taxonomy" id="10195"/>
    <lineage>
        <taxon>Eukaryota</taxon>
        <taxon>Metazoa</taxon>
        <taxon>Spiralia</taxon>
        <taxon>Gnathifera</taxon>
        <taxon>Rotifera</taxon>
        <taxon>Eurotatoria</taxon>
        <taxon>Monogononta</taxon>
        <taxon>Pseudotrocha</taxon>
        <taxon>Ploima</taxon>
        <taxon>Brachionidae</taxon>
        <taxon>Brachionus</taxon>
    </lineage>
</organism>
<evidence type="ECO:0000313" key="2">
    <source>
        <dbReference type="Proteomes" id="UP000276133"/>
    </source>
</evidence>
<reference evidence="1 2" key="1">
    <citation type="journal article" date="2018" name="Sci. Rep.">
        <title>Genomic signatures of local adaptation to the degree of environmental predictability in rotifers.</title>
        <authorList>
            <person name="Franch-Gras L."/>
            <person name="Hahn C."/>
            <person name="Garcia-Roger E.M."/>
            <person name="Carmona M.J."/>
            <person name="Serra M."/>
            <person name="Gomez A."/>
        </authorList>
    </citation>
    <scope>NUCLEOTIDE SEQUENCE [LARGE SCALE GENOMIC DNA]</scope>
    <source>
        <strain evidence="1">HYR1</strain>
    </source>
</reference>
<dbReference type="AlphaFoldDB" id="A0A3M7S8E1"/>
<keyword evidence="2" id="KW-1185">Reference proteome</keyword>
<dbReference type="EMBL" id="REGN01001860">
    <property type="protein sequence ID" value="RNA32051.1"/>
    <property type="molecule type" value="Genomic_DNA"/>
</dbReference>
<accession>A0A3M7S8E1</accession>
<name>A0A3M7S8E1_BRAPC</name>